<comment type="caution">
    <text evidence="2">The sequence shown here is derived from an EMBL/GenBank/DDBJ whole genome shotgun (WGS) entry which is preliminary data.</text>
</comment>
<dbReference type="InterPro" id="IPR051531">
    <property type="entry name" value="N-acetyltransferase"/>
</dbReference>
<dbReference type="PANTHER" id="PTHR43792:SF1">
    <property type="entry name" value="N-ACETYLTRANSFERASE DOMAIN-CONTAINING PROTEIN"/>
    <property type="match status" value="1"/>
</dbReference>
<dbReference type="SUPFAM" id="SSF55729">
    <property type="entry name" value="Acyl-CoA N-acyltransferases (Nat)"/>
    <property type="match status" value="1"/>
</dbReference>
<reference evidence="2 3" key="1">
    <citation type="submission" date="2024-06" db="EMBL/GenBank/DDBJ databases">
        <title>Sorghum-associated microbial communities from plants grown in Nebraska, USA.</title>
        <authorList>
            <person name="Schachtman D."/>
        </authorList>
    </citation>
    <scope>NUCLEOTIDE SEQUENCE [LARGE SCALE GENOMIC DNA]</scope>
    <source>
        <strain evidence="2 3">3207</strain>
    </source>
</reference>
<name>A0ABV2QUK6_9HYPH</name>
<dbReference type="Proteomes" id="UP001549321">
    <property type="component" value="Unassembled WGS sequence"/>
</dbReference>
<dbReference type="Pfam" id="PF13302">
    <property type="entry name" value="Acetyltransf_3"/>
    <property type="match status" value="1"/>
</dbReference>
<sequence length="190" mass="21090">MNIQSLQFPLATGRLTLRPFVAEDFTAYAAYHTLPKVYRYLYAAPPAGVDLQKQFDEVLSAPFDTDGDAFRLAVVSTAEHAVIGETILKLASKAALQGEVGYIFNPAFAGKGYATEAVASTIDFGFFNFGFHRIFARLDTANRGSVGVVERLGLRREAHLVQNDRFNGEWGDEYIYAVLASEWRQRRAIA</sequence>
<evidence type="ECO:0000313" key="2">
    <source>
        <dbReference type="EMBL" id="MET4632188.1"/>
    </source>
</evidence>
<dbReference type="Gene3D" id="3.40.630.30">
    <property type="match status" value="1"/>
</dbReference>
<proteinExistence type="predicted"/>
<dbReference type="EMBL" id="JBEPSM010000001">
    <property type="protein sequence ID" value="MET4632188.1"/>
    <property type="molecule type" value="Genomic_DNA"/>
</dbReference>
<keyword evidence="3" id="KW-1185">Reference proteome</keyword>
<organism evidence="2 3">
    <name type="scientific">Kaistia defluvii</name>
    <dbReference type="NCBI Taxonomy" id="410841"/>
    <lineage>
        <taxon>Bacteria</taxon>
        <taxon>Pseudomonadati</taxon>
        <taxon>Pseudomonadota</taxon>
        <taxon>Alphaproteobacteria</taxon>
        <taxon>Hyphomicrobiales</taxon>
        <taxon>Kaistiaceae</taxon>
        <taxon>Kaistia</taxon>
    </lineage>
</organism>
<protein>
    <submittedName>
        <fullName evidence="2">RimJ/RimL family protein N-acetyltransferase</fullName>
    </submittedName>
</protein>
<dbReference type="RefSeq" id="WP_354547951.1">
    <property type="nucleotide sequence ID" value="NZ_JBEPSM010000001.1"/>
</dbReference>
<accession>A0ABV2QUK6</accession>
<evidence type="ECO:0000259" key="1">
    <source>
        <dbReference type="PROSITE" id="PS51186"/>
    </source>
</evidence>
<gene>
    <name evidence="2" type="ORF">ABIE08_000101</name>
</gene>
<evidence type="ECO:0000313" key="3">
    <source>
        <dbReference type="Proteomes" id="UP001549321"/>
    </source>
</evidence>
<dbReference type="InterPro" id="IPR000182">
    <property type="entry name" value="GNAT_dom"/>
</dbReference>
<dbReference type="PANTHER" id="PTHR43792">
    <property type="entry name" value="GNAT FAMILY, PUTATIVE (AFU_ORTHOLOGUE AFUA_3G00765)-RELATED-RELATED"/>
    <property type="match status" value="1"/>
</dbReference>
<feature type="domain" description="N-acetyltransferase" evidence="1">
    <location>
        <begin position="15"/>
        <end position="181"/>
    </location>
</feature>
<dbReference type="InterPro" id="IPR016181">
    <property type="entry name" value="Acyl_CoA_acyltransferase"/>
</dbReference>
<dbReference type="PROSITE" id="PS51186">
    <property type="entry name" value="GNAT"/>
    <property type="match status" value="1"/>
</dbReference>